<protein>
    <submittedName>
        <fullName evidence="1">Uncharacterized protein</fullName>
    </submittedName>
</protein>
<dbReference type="Proteomes" id="UP000199149">
    <property type="component" value="Unassembled WGS sequence"/>
</dbReference>
<dbReference type="RefSeq" id="WP_092909572.1">
    <property type="nucleotide sequence ID" value="NZ_FOUZ01000015.1"/>
</dbReference>
<dbReference type="EMBL" id="FOUZ01000015">
    <property type="protein sequence ID" value="SFN57403.1"/>
    <property type="molecule type" value="Genomic_DNA"/>
</dbReference>
<dbReference type="STRING" id="684065.SAMN05421738_11557"/>
<sequence>MKITIISYDNWGLNKKLVNFLKNEKKHEVIHIDFHSFKYKYSSVFSKIYNFILKTFFQKNLKNIYYGDEILKILKTNDKQDLILTIKGDFIDVNAIKQFKNYSKKSIAFFNDSSTRCPKIKKVHSYFDKSFSFEKDDCKNYNMHFLTNWIYTNSSNTTNYTYQISNVSSMDKRFNLLNNLSIELSKLSIKYKFIVLKNKKNYKSTSLDIIDQKLSLEEINKLNNESETLLDINRENQEGLSFRIFESLGYKKKLITTNKDIMNYDFYNPKNIYVIDKKFPKIDASFFKEKYEDIPTEILEKYTMNGWFNKITS</sequence>
<gene>
    <name evidence="1" type="ORF">SAMN05421738_11557</name>
</gene>
<reference evidence="2" key="1">
    <citation type="submission" date="2016-10" db="EMBL/GenBank/DDBJ databases">
        <authorList>
            <person name="Varghese N."/>
            <person name="Submissions S."/>
        </authorList>
    </citation>
    <scope>NUCLEOTIDE SEQUENCE [LARGE SCALE GENOMIC DNA]</scope>
    <source>
        <strain evidence="2">XJ109</strain>
    </source>
</reference>
<dbReference type="AlphaFoldDB" id="A0A1I5A4P3"/>
<proteinExistence type="predicted"/>
<keyword evidence="2" id="KW-1185">Reference proteome</keyword>
<organism evidence="1 2">
    <name type="scientific">Algoriella xinjiangensis</name>
    <dbReference type="NCBI Taxonomy" id="684065"/>
    <lineage>
        <taxon>Bacteria</taxon>
        <taxon>Pseudomonadati</taxon>
        <taxon>Bacteroidota</taxon>
        <taxon>Flavobacteriia</taxon>
        <taxon>Flavobacteriales</taxon>
        <taxon>Weeksellaceae</taxon>
        <taxon>Algoriella</taxon>
    </lineage>
</organism>
<name>A0A1I5A4P3_9FLAO</name>
<accession>A0A1I5A4P3</accession>
<evidence type="ECO:0000313" key="1">
    <source>
        <dbReference type="EMBL" id="SFN57403.1"/>
    </source>
</evidence>
<dbReference type="OrthoDB" id="3251881at2"/>
<evidence type="ECO:0000313" key="2">
    <source>
        <dbReference type="Proteomes" id="UP000199149"/>
    </source>
</evidence>